<dbReference type="PROSITE" id="PS50888">
    <property type="entry name" value="BHLH"/>
    <property type="match status" value="1"/>
</dbReference>
<dbReference type="GO" id="GO:0046983">
    <property type="term" value="F:protein dimerization activity"/>
    <property type="evidence" value="ECO:0007669"/>
    <property type="project" value="InterPro"/>
</dbReference>
<evidence type="ECO:0000256" key="2">
    <source>
        <dbReference type="ARBA" id="ARBA00023015"/>
    </source>
</evidence>
<gene>
    <name evidence="10" type="primary">LOC116194487</name>
    <name evidence="7" type="ORF">CDL15_Pgr002829</name>
</gene>
<feature type="compositionally biased region" description="Basic and acidic residues" evidence="5">
    <location>
        <begin position="23"/>
        <end position="32"/>
    </location>
</feature>
<name>A0A218X1G7_PUNGR</name>
<dbReference type="Gene3D" id="4.10.280.10">
    <property type="entry name" value="Helix-loop-helix DNA-binding domain"/>
    <property type="match status" value="1"/>
</dbReference>
<evidence type="ECO:0000256" key="5">
    <source>
        <dbReference type="SAM" id="MobiDB-lite"/>
    </source>
</evidence>
<sequence length="238" mass="27189">MDQRPGKRSGPPQAAGASSSSTRVERKTMEKNRRNKMKYLYSMLNSLVPRNYNNQDPKEAKSLPDQIDEAAKYIKRLEARVNEAQEKRNTLAGRKRLHSSTAPDSSASKSAVQTFKSPKMDIQVHWPALEVTLISEMCNHFIFLDAVRVLREERAEVLNVNFSVVGSSVYHLIRAEIGEGTEAATITQRMRNLVNGSSSNDSHQSQQQLQQQQLHHPWDFQISPNIWEFDMFHAWHST</sequence>
<keyword evidence="4" id="KW-0539">Nucleus</keyword>
<dbReference type="EMBL" id="MTKT01002492">
    <property type="protein sequence ID" value="OWM78658.1"/>
    <property type="molecule type" value="Genomic_DNA"/>
</dbReference>
<dbReference type="InterPro" id="IPR011598">
    <property type="entry name" value="bHLH_dom"/>
</dbReference>
<evidence type="ECO:0000313" key="10">
    <source>
        <dbReference type="RefSeq" id="XP_031379154.1"/>
    </source>
</evidence>
<reference evidence="9" key="3">
    <citation type="journal article" date="2020" name="Plant Biotechnol. J.">
        <title>The pomegranate (Punica granatum L.) draft genome dissects genetic divergence between soft- and hard-seeded cultivars.</title>
        <authorList>
            <person name="Luo X."/>
            <person name="Li H."/>
            <person name="Wu Z."/>
            <person name="Yao W."/>
            <person name="Zhao P."/>
            <person name="Cao D."/>
            <person name="Yu H."/>
            <person name="Li K."/>
            <person name="Poudel K."/>
            <person name="Zhao D."/>
            <person name="Zhang F."/>
            <person name="Xia X."/>
            <person name="Chen L."/>
            <person name="Wang Q."/>
            <person name="Jing D."/>
            <person name="Cao S."/>
        </authorList>
    </citation>
    <scope>NUCLEOTIDE SEQUENCE [LARGE SCALE GENOMIC DNA]</scope>
</reference>
<evidence type="ECO:0000256" key="4">
    <source>
        <dbReference type="ARBA" id="ARBA00023242"/>
    </source>
</evidence>
<feature type="compositionally biased region" description="Low complexity" evidence="5">
    <location>
        <begin position="99"/>
        <end position="111"/>
    </location>
</feature>
<dbReference type="SMART" id="SM00353">
    <property type="entry name" value="HLH"/>
    <property type="match status" value="1"/>
</dbReference>
<evidence type="ECO:0000259" key="6">
    <source>
        <dbReference type="PROSITE" id="PS50888"/>
    </source>
</evidence>
<dbReference type="GeneID" id="116194487"/>
<organism evidence="7 8">
    <name type="scientific">Punica granatum</name>
    <name type="common">Pomegranate</name>
    <dbReference type="NCBI Taxonomy" id="22663"/>
    <lineage>
        <taxon>Eukaryota</taxon>
        <taxon>Viridiplantae</taxon>
        <taxon>Streptophyta</taxon>
        <taxon>Embryophyta</taxon>
        <taxon>Tracheophyta</taxon>
        <taxon>Spermatophyta</taxon>
        <taxon>Magnoliopsida</taxon>
        <taxon>eudicotyledons</taxon>
        <taxon>Gunneridae</taxon>
        <taxon>Pentapetalae</taxon>
        <taxon>rosids</taxon>
        <taxon>malvids</taxon>
        <taxon>Myrtales</taxon>
        <taxon>Lythraceae</taxon>
        <taxon>Punica</taxon>
    </lineage>
</organism>
<reference evidence="10" key="4">
    <citation type="submission" date="2025-04" db="UniProtKB">
        <authorList>
            <consortium name="RefSeq"/>
        </authorList>
    </citation>
    <scope>IDENTIFICATION</scope>
    <source>
        <tissue evidence="10">Leaf</tissue>
    </source>
</reference>
<evidence type="ECO:0000313" key="9">
    <source>
        <dbReference type="Proteomes" id="UP000515151"/>
    </source>
</evidence>
<dbReference type="PANTHER" id="PTHR13935">
    <property type="entry name" value="ACHAETE-SCUTE TRANSCRIPTION FACTOR-RELATED"/>
    <property type="match status" value="1"/>
</dbReference>
<dbReference type="InterPro" id="IPR015660">
    <property type="entry name" value="MASH1/Ascl1a-like"/>
</dbReference>
<evidence type="ECO:0000256" key="3">
    <source>
        <dbReference type="ARBA" id="ARBA00023163"/>
    </source>
</evidence>
<accession>A0A218X1G7</accession>
<proteinExistence type="predicted"/>
<protein>
    <submittedName>
        <fullName evidence="10">Transcription factor bHLH162-like</fullName>
    </submittedName>
</protein>
<dbReference type="Pfam" id="PF00010">
    <property type="entry name" value="HLH"/>
    <property type="match status" value="1"/>
</dbReference>
<feature type="compositionally biased region" description="Low complexity" evidence="5">
    <location>
        <begin position="9"/>
        <end position="21"/>
    </location>
</feature>
<dbReference type="GO" id="GO:0090575">
    <property type="term" value="C:RNA polymerase II transcription regulator complex"/>
    <property type="evidence" value="ECO:0007669"/>
    <property type="project" value="TreeGrafter"/>
</dbReference>
<evidence type="ECO:0000313" key="8">
    <source>
        <dbReference type="Proteomes" id="UP000197138"/>
    </source>
</evidence>
<feature type="region of interest" description="Disordered" evidence="5">
    <location>
        <begin position="1"/>
        <end position="36"/>
    </location>
</feature>
<feature type="region of interest" description="Disordered" evidence="5">
    <location>
        <begin position="85"/>
        <end position="114"/>
    </location>
</feature>
<dbReference type="RefSeq" id="XP_031379154.1">
    <property type="nucleotide sequence ID" value="XM_031523294.1"/>
</dbReference>
<dbReference type="GO" id="GO:0000981">
    <property type="term" value="F:DNA-binding transcription factor activity, RNA polymerase II-specific"/>
    <property type="evidence" value="ECO:0007669"/>
    <property type="project" value="TreeGrafter"/>
</dbReference>
<reference evidence="7" key="2">
    <citation type="submission" date="2017-06" db="EMBL/GenBank/DDBJ databases">
        <title>The pomegranate genome and the genomics of punicalagin biosynthesis.</title>
        <authorList>
            <person name="Xu C."/>
        </authorList>
    </citation>
    <scope>NUCLEOTIDE SEQUENCE [LARGE SCALE GENOMIC DNA]</scope>
    <source>
        <tissue evidence="7">Fresh leaf</tissue>
    </source>
</reference>
<dbReference type="AlphaFoldDB" id="A0A218X1G7"/>
<dbReference type="InterPro" id="IPR036638">
    <property type="entry name" value="HLH_DNA-bd_sf"/>
</dbReference>
<keyword evidence="3" id="KW-0804">Transcription</keyword>
<dbReference type="GO" id="GO:0000977">
    <property type="term" value="F:RNA polymerase II transcription regulatory region sequence-specific DNA binding"/>
    <property type="evidence" value="ECO:0007669"/>
    <property type="project" value="TreeGrafter"/>
</dbReference>
<dbReference type="SUPFAM" id="SSF47459">
    <property type="entry name" value="HLH, helix-loop-helix DNA-binding domain"/>
    <property type="match status" value="1"/>
</dbReference>
<feature type="domain" description="BHLH" evidence="6">
    <location>
        <begin position="21"/>
        <end position="77"/>
    </location>
</feature>
<dbReference type="PANTHER" id="PTHR13935:SF63">
    <property type="entry name" value="BHLH DOMAIN-CONTAINING PROTEIN"/>
    <property type="match status" value="1"/>
</dbReference>
<dbReference type="Proteomes" id="UP000197138">
    <property type="component" value="Unassembled WGS sequence"/>
</dbReference>
<dbReference type="Proteomes" id="UP000515151">
    <property type="component" value="Chromosome 2"/>
</dbReference>
<evidence type="ECO:0000313" key="7">
    <source>
        <dbReference type="EMBL" id="OWM78658.1"/>
    </source>
</evidence>
<evidence type="ECO:0000256" key="1">
    <source>
        <dbReference type="ARBA" id="ARBA00004123"/>
    </source>
</evidence>
<dbReference type="OrthoDB" id="752507at2759"/>
<keyword evidence="2" id="KW-0805">Transcription regulation</keyword>
<comment type="subcellular location">
    <subcellularLocation>
        <location evidence="1">Nucleus</location>
    </subcellularLocation>
</comment>
<reference evidence="8" key="1">
    <citation type="journal article" date="2017" name="Plant J.">
        <title>The pomegranate (Punica granatum L.) genome and the genomics of punicalagin biosynthesis.</title>
        <authorList>
            <person name="Qin G."/>
            <person name="Xu C."/>
            <person name="Ming R."/>
            <person name="Tang H."/>
            <person name="Guyot R."/>
            <person name="Kramer E.M."/>
            <person name="Hu Y."/>
            <person name="Yi X."/>
            <person name="Qi Y."/>
            <person name="Xu X."/>
            <person name="Gao Z."/>
            <person name="Pan H."/>
            <person name="Jian J."/>
            <person name="Tian Y."/>
            <person name="Yue Z."/>
            <person name="Xu Y."/>
        </authorList>
    </citation>
    <scope>NUCLEOTIDE SEQUENCE [LARGE SCALE GENOMIC DNA]</scope>
    <source>
        <strain evidence="8">cv. Dabenzi</strain>
    </source>
</reference>
<keyword evidence="9" id="KW-1185">Reference proteome</keyword>